<dbReference type="RefSeq" id="WP_086742111.1">
    <property type="nucleotide sequence ID" value="NZ_MWPV01000001.1"/>
</dbReference>
<keyword evidence="4" id="KW-0560">Oxidoreductase</keyword>
<dbReference type="GO" id="GO:0012505">
    <property type="term" value="C:endomembrane system"/>
    <property type="evidence" value="ECO:0007669"/>
    <property type="project" value="UniProtKB-SubCell"/>
</dbReference>
<feature type="transmembrane region" description="Helical" evidence="8">
    <location>
        <begin position="6"/>
        <end position="23"/>
    </location>
</feature>
<comment type="caution">
    <text evidence="10">The sequence shown here is derived from an EMBL/GenBank/DDBJ whole genome shotgun (WGS) entry which is preliminary data.</text>
</comment>
<dbReference type="InterPro" id="IPR051689">
    <property type="entry name" value="Sterol_desaturase/TMEM195"/>
</dbReference>
<gene>
    <name evidence="10" type="ORF">B1199_00100</name>
</gene>
<dbReference type="GO" id="GO:0006643">
    <property type="term" value="P:membrane lipid metabolic process"/>
    <property type="evidence" value="ECO:0007669"/>
    <property type="project" value="TreeGrafter"/>
</dbReference>
<dbReference type="PANTHER" id="PTHR21624:SF1">
    <property type="entry name" value="ALKYLGLYCEROL MONOOXYGENASE"/>
    <property type="match status" value="1"/>
</dbReference>
<dbReference type="InterPro" id="IPR006694">
    <property type="entry name" value="Fatty_acid_hydroxylase"/>
</dbReference>
<dbReference type="GO" id="GO:0050479">
    <property type="term" value="F:glyceryl-ether monooxygenase activity"/>
    <property type="evidence" value="ECO:0007669"/>
    <property type="project" value="TreeGrafter"/>
</dbReference>
<accession>A0A244CSY2</accession>
<evidence type="ECO:0000256" key="6">
    <source>
        <dbReference type="ARBA" id="ARBA00023136"/>
    </source>
</evidence>
<dbReference type="OrthoDB" id="9770329at2"/>
<evidence type="ECO:0000256" key="3">
    <source>
        <dbReference type="ARBA" id="ARBA00022989"/>
    </source>
</evidence>
<evidence type="ECO:0000256" key="1">
    <source>
        <dbReference type="ARBA" id="ARBA00004127"/>
    </source>
</evidence>
<dbReference type="EMBL" id="MWPV01000001">
    <property type="protein sequence ID" value="OUL58730.1"/>
    <property type="molecule type" value="Genomic_DNA"/>
</dbReference>
<evidence type="ECO:0000256" key="2">
    <source>
        <dbReference type="ARBA" id="ARBA00022692"/>
    </source>
</evidence>
<evidence type="ECO:0000256" key="4">
    <source>
        <dbReference type="ARBA" id="ARBA00023002"/>
    </source>
</evidence>
<sequence length="294" mass="34424">MPVELLLLALSPVFFTFILYEFLKYKQHYELKDSFANVVLALMHQFADALALVVLMPFFYWLHQFAFFEIELDVATVLIAFILQDFLYYWFHRASHHIHWFWAAHVVHHSSKKMNFTTAFRQSFFYPLVGMWLFWLPMIVLGFDPKFVFAVVAINLGFQFFVHTQIVDKLGVVEYLFNTPSHHRVHHSINKGYIDKNFAGVLIIWDKLFGTFAQEQDKSHNRYGIIGACDSTHPWTISVMQWRLMKEQLRTAPNLQSKLSVLFGYPSHQLPQISTKHANTHNTSDSTNATEDLS</sequence>
<dbReference type="Proteomes" id="UP000194841">
    <property type="component" value="Unassembled WGS sequence"/>
</dbReference>
<dbReference type="GO" id="GO:0016020">
    <property type="term" value="C:membrane"/>
    <property type="evidence" value="ECO:0007669"/>
    <property type="project" value="GOC"/>
</dbReference>
<feature type="transmembrane region" description="Helical" evidence="8">
    <location>
        <begin position="74"/>
        <end position="91"/>
    </location>
</feature>
<evidence type="ECO:0000256" key="5">
    <source>
        <dbReference type="ARBA" id="ARBA00023098"/>
    </source>
</evidence>
<feature type="region of interest" description="Disordered" evidence="7">
    <location>
        <begin position="274"/>
        <end position="294"/>
    </location>
</feature>
<feature type="transmembrane region" description="Helical" evidence="8">
    <location>
        <begin position="123"/>
        <end position="141"/>
    </location>
</feature>
<evidence type="ECO:0000259" key="9">
    <source>
        <dbReference type="Pfam" id="PF04116"/>
    </source>
</evidence>
<keyword evidence="2 8" id="KW-0812">Transmembrane</keyword>
<feature type="domain" description="Fatty acid hydroxylase" evidence="9">
    <location>
        <begin position="77"/>
        <end position="211"/>
    </location>
</feature>
<dbReference type="GO" id="GO:0005506">
    <property type="term" value="F:iron ion binding"/>
    <property type="evidence" value="ECO:0007669"/>
    <property type="project" value="InterPro"/>
</dbReference>
<dbReference type="GO" id="GO:0008610">
    <property type="term" value="P:lipid biosynthetic process"/>
    <property type="evidence" value="ECO:0007669"/>
    <property type="project" value="InterPro"/>
</dbReference>
<organism evidence="10 11">
    <name type="scientific">Pseudoalteromonas ulvae</name>
    <dbReference type="NCBI Taxonomy" id="107327"/>
    <lineage>
        <taxon>Bacteria</taxon>
        <taxon>Pseudomonadati</taxon>
        <taxon>Pseudomonadota</taxon>
        <taxon>Gammaproteobacteria</taxon>
        <taxon>Alteromonadales</taxon>
        <taxon>Pseudoalteromonadaceae</taxon>
        <taxon>Pseudoalteromonas</taxon>
    </lineage>
</organism>
<proteinExistence type="predicted"/>
<dbReference type="AlphaFoldDB" id="A0A244CSY2"/>
<reference evidence="10 11" key="1">
    <citation type="submission" date="2017-02" db="EMBL/GenBank/DDBJ databases">
        <title>Pseudoalteromonas ulvae TC14 Genome.</title>
        <authorList>
            <person name="Molmeret M."/>
        </authorList>
    </citation>
    <scope>NUCLEOTIDE SEQUENCE [LARGE SCALE GENOMIC DNA]</scope>
    <source>
        <strain evidence="10">TC14</strain>
    </source>
</reference>
<keyword evidence="3 8" id="KW-1133">Transmembrane helix</keyword>
<evidence type="ECO:0000256" key="8">
    <source>
        <dbReference type="SAM" id="Phobius"/>
    </source>
</evidence>
<feature type="transmembrane region" description="Helical" evidence="8">
    <location>
        <begin position="35"/>
        <end position="62"/>
    </location>
</feature>
<name>A0A244CSY2_PSEDV</name>
<keyword evidence="6 8" id="KW-0472">Membrane</keyword>
<dbReference type="PANTHER" id="PTHR21624">
    <property type="entry name" value="STEROL DESATURASE-RELATED PROTEIN"/>
    <property type="match status" value="1"/>
</dbReference>
<keyword evidence="5" id="KW-0443">Lipid metabolism</keyword>
<protein>
    <submittedName>
        <fullName evidence="10">Sterol desaturase</fullName>
    </submittedName>
</protein>
<keyword evidence="11" id="KW-1185">Reference proteome</keyword>
<evidence type="ECO:0000313" key="11">
    <source>
        <dbReference type="Proteomes" id="UP000194841"/>
    </source>
</evidence>
<evidence type="ECO:0000256" key="7">
    <source>
        <dbReference type="SAM" id="MobiDB-lite"/>
    </source>
</evidence>
<evidence type="ECO:0000313" key="10">
    <source>
        <dbReference type="EMBL" id="OUL58730.1"/>
    </source>
</evidence>
<comment type="subcellular location">
    <subcellularLocation>
        <location evidence="1">Endomembrane system</location>
        <topology evidence="1">Multi-pass membrane protein</topology>
    </subcellularLocation>
</comment>
<dbReference type="Pfam" id="PF04116">
    <property type="entry name" value="FA_hydroxylase"/>
    <property type="match status" value="1"/>
</dbReference>